<dbReference type="Gene3D" id="1.10.10.580">
    <property type="entry name" value="Structural maintenance of chromosome 1. Chain E"/>
    <property type="match status" value="1"/>
</dbReference>
<protein>
    <recommendedName>
        <fullName evidence="10">Rad21/Rec8-like protein N-terminal domain-containing protein</fullName>
    </recommendedName>
</protein>
<dbReference type="GO" id="GO:0008278">
    <property type="term" value="C:cohesin complex"/>
    <property type="evidence" value="ECO:0007669"/>
    <property type="project" value="InterPro"/>
</dbReference>
<evidence type="ECO:0000256" key="6">
    <source>
        <dbReference type="SAM" id="MobiDB-lite"/>
    </source>
</evidence>
<dbReference type="EMBL" id="GEDC01022071">
    <property type="protein sequence ID" value="JAS15227.1"/>
    <property type="molecule type" value="Transcribed_RNA"/>
</dbReference>
<dbReference type="GO" id="GO:0007062">
    <property type="term" value="P:sister chromatid cohesion"/>
    <property type="evidence" value="ECO:0007669"/>
    <property type="project" value="InterPro"/>
</dbReference>
<evidence type="ECO:0000256" key="2">
    <source>
        <dbReference type="ARBA" id="ARBA00004286"/>
    </source>
</evidence>
<dbReference type="InterPro" id="IPR006909">
    <property type="entry name" value="Rad21/Rec8_C_eu"/>
</dbReference>
<comment type="subcellular location">
    <subcellularLocation>
        <location evidence="2">Chromosome</location>
    </subcellularLocation>
    <subcellularLocation>
        <location evidence="1">Nucleus</location>
    </subcellularLocation>
</comment>
<sequence>MFYAHFVLAKKGPLARIWLAAHWDKKLTKAHVFETNIEKSVDGILQPKVKMALRTSGHLLLGVVRIYSRKAKYLLADCNEAFVKIKMAFRPGMVDLPEENREAAVNAITLPEVFHDFDSTMPELNDVDIEAQFSLNQSRAEEITMREDYGNISSLVNHEEGFGDMGFDADTPELLRHATGLEQSLDQANLLFSDGDPLEKEKEPQPSTSGGGLMAQNALEIDAPIRDDGFGGNLGQDIMAGGLFEGGLFDDAPMGDVSAVEPRSVLGQNAQDMGAIPPPVDSDDDDDHFGGPPSVGGNSSDDGYTPSRHSSRAQTPAVDSMGVVIPSVPSPQIPTMPPPPIPEEHPVPEPMEEDLPAVPPVDQTTLLHNEEESFALAPVDASAFRGFTKTKRKRKLIVDEIKNISGEEMKSQLSDTSDIVTTLDLAPPTKRLMHWKETGGVEKLFALPGRNIPARALFKNYQRHLTSRAVPNDDYGILGDGEKDQLLLEQVKDSNEEQIVEPSAPARRGRKRKQVDVDEFADIEEKVQTVDEMQTIPETPRPDHMSMDLGADTSGPMSVAPPTPYMSNGPMSVAPATPMPMSVAPPGTPMPMTPMPLLPPGTPMPLPPGTPMPMDHLSINPMSVAPATPMPIGGPMSVGPLSLDQAHSKHGPGTPFSIDGSIPQLPPDQVSSLLEQTLAPPATPLNDQQQGHLSAALDATGPHDHHTSPVPPQTPYMENLGYNQQENPLMANMGYDEHHPPATTPGAVSEKGPNTPWGDDYDLPVSVGPPEEQATDETYEQFEERVLNKRAATLYHLVKTKVEKEDKLCFSDLITHRNNRKQVAQKFYSMLVLKKFQVLEITQHSSYEEIFIEKGPKFDNPIL</sequence>
<feature type="domain" description="Rad21/Rec8-like protein N-terminal" evidence="8">
    <location>
        <begin position="1"/>
        <end position="103"/>
    </location>
</feature>
<evidence type="ECO:0000256" key="4">
    <source>
        <dbReference type="ARBA" id="ARBA00022454"/>
    </source>
</evidence>
<evidence type="ECO:0000256" key="3">
    <source>
        <dbReference type="ARBA" id="ARBA00009870"/>
    </source>
</evidence>
<evidence type="ECO:0000313" key="9">
    <source>
        <dbReference type="EMBL" id="JAS15227.1"/>
    </source>
</evidence>
<dbReference type="InterPro" id="IPR039781">
    <property type="entry name" value="Rad21/Rec8-like"/>
</dbReference>
<keyword evidence="4" id="KW-0158">Chromosome</keyword>
<organism evidence="9">
    <name type="scientific">Clastoptera arizonana</name>
    <name type="common">Arizona spittle bug</name>
    <dbReference type="NCBI Taxonomy" id="38151"/>
    <lineage>
        <taxon>Eukaryota</taxon>
        <taxon>Metazoa</taxon>
        <taxon>Ecdysozoa</taxon>
        <taxon>Arthropoda</taxon>
        <taxon>Hexapoda</taxon>
        <taxon>Insecta</taxon>
        <taxon>Pterygota</taxon>
        <taxon>Neoptera</taxon>
        <taxon>Paraneoptera</taxon>
        <taxon>Hemiptera</taxon>
        <taxon>Auchenorrhyncha</taxon>
        <taxon>Cercopoidea</taxon>
        <taxon>Clastopteridae</taxon>
        <taxon>Clastoptera</taxon>
    </lineage>
</organism>
<dbReference type="InterPro" id="IPR036390">
    <property type="entry name" value="WH_DNA-bd_sf"/>
</dbReference>
<feature type="region of interest" description="Disordered" evidence="6">
    <location>
        <begin position="633"/>
        <end position="668"/>
    </location>
</feature>
<evidence type="ECO:0000259" key="8">
    <source>
        <dbReference type="Pfam" id="PF04825"/>
    </source>
</evidence>
<feature type="region of interest" description="Disordered" evidence="6">
    <location>
        <begin position="493"/>
        <end position="515"/>
    </location>
</feature>
<dbReference type="AlphaFoldDB" id="A0A1B6CP11"/>
<dbReference type="PANTHER" id="PTHR12585">
    <property type="entry name" value="SCC1 / RAD21 FAMILY MEMBER"/>
    <property type="match status" value="1"/>
</dbReference>
<dbReference type="GO" id="GO:0005634">
    <property type="term" value="C:nucleus"/>
    <property type="evidence" value="ECO:0007669"/>
    <property type="project" value="UniProtKB-SubCell"/>
</dbReference>
<comment type="similarity">
    <text evidence="3">Belongs to the rad21 family.</text>
</comment>
<dbReference type="GO" id="GO:1990414">
    <property type="term" value="P:replication-born double-strand break repair via sister chromatid exchange"/>
    <property type="evidence" value="ECO:0007669"/>
    <property type="project" value="TreeGrafter"/>
</dbReference>
<dbReference type="PANTHER" id="PTHR12585:SF69">
    <property type="entry name" value="FI11703P"/>
    <property type="match status" value="1"/>
</dbReference>
<proteinExistence type="inferred from homology"/>
<reference evidence="9" key="1">
    <citation type="submission" date="2015-12" db="EMBL/GenBank/DDBJ databases">
        <title>De novo transcriptome assembly of four potential Pierce s Disease insect vectors from Arizona vineyards.</title>
        <authorList>
            <person name="Tassone E.E."/>
        </authorList>
    </citation>
    <scope>NUCLEOTIDE SEQUENCE</scope>
</reference>
<feature type="domain" description="Rad21/Rec8-like protein C-terminal eukaryotic" evidence="7">
    <location>
        <begin position="807"/>
        <end position="858"/>
    </location>
</feature>
<dbReference type="InterPro" id="IPR049589">
    <property type="entry name" value="NXP1_M-like"/>
</dbReference>
<evidence type="ECO:0000256" key="5">
    <source>
        <dbReference type="ARBA" id="ARBA00023242"/>
    </source>
</evidence>
<evidence type="ECO:0000256" key="1">
    <source>
        <dbReference type="ARBA" id="ARBA00004123"/>
    </source>
</evidence>
<dbReference type="InterPro" id="IPR023093">
    <property type="entry name" value="ScpA-like_C"/>
</dbReference>
<dbReference type="GO" id="GO:0003682">
    <property type="term" value="F:chromatin binding"/>
    <property type="evidence" value="ECO:0007669"/>
    <property type="project" value="TreeGrafter"/>
</dbReference>
<evidence type="ECO:0000259" key="7">
    <source>
        <dbReference type="Pfam" id="PF04824"/>
    </source>
</evidence>
<gene>
    <name evidence="9" type="ORF">g.23862</name>
</gene>
<dbReference type="Pfam" id="PF04824">
    <property type="entry name" value="Rad21_Rec8"/>
    <property type="match status" value="1"/>
</dbReference>
<dbReference type="SUPFAM" id="SSF46785">
    <property type="entry name" value="Winged helix' DNA-binding domain"/>
    <property type="match status" value="1"/>
</dbReference>
<name>A0A1B6CP11_9HEMI</name>
<accession>A0A1B6CP11</accession>
<dbReference type="InterPro" id="IPR006910">
    <property type="entry name" value="Rad21_Rec8_N"/>
</dbReference>
<dbReference type="Pfam" id="PF04825">
    <property type="entry name" value="Rad21_Rec8_N"/>
    <property type="match status" value="1"/>
</dbReference>
<feature type="region of interest" description="Disordered" evidence="6">
    <location>
        <begin position="270"/>
        <end position="319"/>
    </location>
</feature>
<dbReference type="CDD" id="cd21792">
    <property type="entry name" value="Rad21_Rec8_M_NXP1-like"/>
    <property type="match status" value="1"/>
</dbReference>
<keyword evidence="5" id="KW-0539">Nucleus</keyword>
<evidence type="ECO:0008006" key="10">
    <source>
        <dbReference type="Google" id="ProtNLM"/>
    </source>
</evidence>